<feature type="transmembrane region" description="Helical" evidence="1">
    <location>
        <begin position="174"/>
        <end position="196"/>
    </location>
</feature>
<feature type="transmembrane region" description="Helical" evidence="1">
    <location>
        <begin position="442"/>
        <end position="460"/>
    </location>
</feature>
<evidence type="ECO:0008006" key="3">
    <source>
        <dbReference type="Google" id="ProtNLM"/>
    </source>
</evidence>
<keyword evidence="1" id="KW-0812">Transmembrane</keyword>
<dbReference type="EMBL" id="NPEF01000127">
    <property type="protein sequence ID" value="PJZ92532.1"/>
    <property type="molecule type" value="Genomic_DNA"/>
</dbReference>
<gene>
    <name evidence="2" type="ORF">CH379_12660</name>
</gene>
<evidence type="ECO:0000313" key="2">
    <source>
        <dbReference type="EMBL" id="PJZ92532.1"/>
    </source>
</evidence>
<feature type="transmembrane region" description="Helical" evidence="1">
    <location>
        <begin position="12"/>
        <end position="28"/>
    </location>
</feature>
<feature type="transmembrane region" description="Helical" evidence="1">
    <location>
        <begin position="377"/>
        <end position="395"/>
    </location>
</feature>
<dbReference type="OrthoDB" id="346168at2"/>
<feature type="transmembrane region" description="Helical" evidence="1">
    <location>
        <begin position="227"/>
        <end position="244"/>
    </location>
</feature>
<feature type="transmembrane region" description="Helical" evidence="1">
    <location>
        <begin position="34"/>
        <end position="52"/>
    </location>
</feature>
<proteinExistence type="predicted"/>
<protein>
    <recommendedName>
        <fullName evidence="3">Dolichyl-phosphate-mannose--protein mannosyltransferase</fullName>
    </recommendedName>
</protein>
<dbReference type="Pfam" id="PF26314">
    <property type="entry name" value="MptA_B_family"/>
    <property type="match status" value="1"/>
</dbReference>
<reference evidence="2" key="1">
    <citation type="submission" date="2017-07" db="EMBL/GenBank/DDBJ databases">
        <title>Leptospira spp. isolated from tropical soils.</title>
        <authorList>
            <person name="Thibeaux R."/>
            <person name="Iraola G."/>
            <person name="Ferres I."/>
            <person name="Bierque E."/>
            <person name="Girault D."/>
            <person name="Soupe-Gilbert M.-E."/>
            <person name="Picardeau M."/>
            <person name="Goarant C."/>
        </authorList>
    </citation>
    <scope>NUCLEOTIDE SEQUENCE [LARGE SCALE GENOMIC DNA]</scope>
    <source>
        <strain evidence="2">ATI7-C-A5</strain>
    </source>
</reference>
<dbReference type="AlphaFoldDB" id="A0A2N0B7I8"/>
<evidence type="ECO:0000256" key="1">
    <source>
        <dbReference type="SAM" id="Phobius"/>
    </source>
</evidence>
<accession>A0A2N0B7I8</accession>
<name>A0A2N0B7I8_9LEPT</name>
<comment type="caution">
    <text evidence="2">The sequence shown here is derived from an EMBL/GenBank/DDBJ whole genome shotgun (WGS) entry which is preliminary data.</text>
</comment>
<feature type="transmembrane region" description="Helical" evidence="1">
    <location>
        <begin position="73"/>
        <end position="92"/>
    </location>
</feature>
<organism evidence="2">
    <name type="scientific">Leptospira ellisii</name>
    <dbReference type="NCBI Taxonomy" id="2023197"/>
    <lineage>
        <taxon>Bacteria</taxon>
        <taxon>Pseudomonadati</taxon>
        <taxon>Spirochaetota</taxon>
        <taxon>Spirochaetia</taxon>
        <taxon>Leptospirales</taxon>
        <taxon>Leptospiraceae</taxon>
        <taxon>Leptospira</taxon>
    </lineage>
</organism>
<feature type="transmembrane region" description="Helical" evidence="1">
    <location>
        <begin position="256"/>
        <end position="278"/>
    </location>
</feature>
<keyword evidence="1" id="KW-1133">Transmembrane helix</keyword>
<feature type="transmembrane region" description="Helical" evidence="1">
    <location>
        <begin position="407"/>
        <end position="430"/>
    </location>
</feature>
<sequence length="478" mass="54872">MSYDRLRRSFESCLLILPYFFPLLFSFFGERKNFPLLLATHSAAFLSYFILLTRSNAIFTERTSSAPLPSFRFWIGFGLTIRVAFLFSPPLLSEDVYRFLWDGLLSGENISPFSRMPSEVGIADLSPEKREIANSLLVAMNSPGFYSVYPPVLQFLFYVSSQFLLLFGDVNSGILVWKLFLLLSEVVLQFVLVKTLKKHGFPVRRSWIYWLNPLVLSEISGNAHPESILVLFCVLSVLSFWNWTSSNDEKDGILHFLFLGSGILTKITPAAFLPFFAFRILRGENRKTSVIRFFLYVLPWIAIVFGFLFFPETIRKQNRSGLGVFFQLFEFNGSVYYVLREFLRVIGEDFYAAGKYCAALSGISISVYSLLKRKTTAIGDLFGAAETVYCIFLIFSTTVHPWYILPLLGFCVFSGRISPIVWSFIILVSYSTYSVVPFRDSFFWLGIEYGILFFFLHIDYKRSVSSTKTSENTLRTRP</sequence>
<feature type="transmembrane region" description="Helical" evidence="1">
    <location>
        <begin position="290"/>
        <end position="310"/>
    </location>
</feature>
<keyword evidence="1" id="KW-0472">Membrane</keyword>